<evidence type="ECO:0000313" key="8">
    <source>
        <dbReference type="Proteomes" id="UP000072741"/>
    </source>
</evidence>
<evidence type="ECO:0000313" key="7">
    <source>
        <dbReference type="EMBL" id="KTT17608.1"/>
    </source>
</evidence>
<keyword evidence="3" id="KW-0472">Membrane</keyword>
<name>A0A147GQ66_9BURK</name>
<protein>
    <submittedName>
        <fullName evidence="7">ABC transporter</fullName>
    </submittedName>
</protein>
<dbReference type="PATRIC" id="fig|433924.3.peg.397"/>
<accession>A0A147GQ66</accession>
<dbReference type="Gene3D" id="3.40.50.300">
    <property type="entry name" value="P-loop containing nucleotide triphosphate hydrolases"/>
    <property type="match status" value="1"/>
</dbReference>
<dbReference type="PANTHER" id="PTHR42788">
    <property type="entry name" value="TAURINE IMPORT ATP-BINDING PROTEIN-RELATED"/>
    <property type="match status" value="1"/>
</dbReference>
<dbReference type="InterPro" id="IPR003439">
    <property type="entry name" value="ABC_transporter-like_ATP-bd"/>
</dbReference>
<dbReference type="PROSITE" id="PS50893">
    <property type="entry name" value="ABC_TRANSPORTER_2"/>
    <property type="match status" value="1"/>
</dbReference>
<dbReference type="PANTHER" id="PTHR42788:SF13">
    <property type="entry name" value="ALIPHATIC SULFONATES IMPORT ATP-BINDING PROTEIN SSUB"/>
    <property type="match status" value="1"/>
</dbReference>
<comment type="caution">
    <text evidence="7">The sequence shown here is derived from an EMBL/GenBank/DDBJ whole genome shotgun (WGS) entry which is preliminary data.</text>
</comment>
<evidence type="ECO:0000256" key="3">
    <source>
        <dbReference type="ARBA" id="ARBA00022475"/>
    </source>
</evidence>
<evidence type="ECO:0000256" key="5">
    <source>
        <dbReference type="ARBA" id="ARBA00022840"/>
    </source>
</evidence>
<proteinExistence type="inferred from homology"/>
<dbReference type="GO" id="GO:0005524">
    <property type="term" value="F:ATP binding"/>
    <property type="evidence" value="ECO:0007669"/>
    <property type="project" value="UniProtKB-KW"/>
</dbReference>
<dbReference type="SUPFAM" id="SSF52540">
    <property type="entry name" value="P-loop containing nucleoside triphosphate hydrolases"/>
    <property type="match status" value="1"/>
</dbReference>
<dbReference type="PROSITE" id="PS00211">
    <property type="entry name" value="ABC_TRANSPORTER_1"/>
    <property type="match status" value="1"/>
</dbReference>
<evidence type="ECO:0000256" key="1">
    <source>
        <dbReference type="ARBA" id="ARBA00005417"/>
    </source>
</evidence>
<dbReference type="AlphaFoldDB" id="A0A147GQ66"/>
<dbReference type="InterPro" id="IPR017871">
    <property type="entry name" value="ABC_transporter-like_CS"/>
</dbReference>
<dbReference type="EMBL" id="LDSL01000112">
    <property type="protein sequence ID" value="KTT17608.1"/>
    <property type="molecule type" value="Genomic_DNA"/>
</dbReference>
<dbReference type="SMART" id="SM00382">
    <property type="entry name" value="AAA"/>
    <property type="match status" value="1"/>
</dbReference>
<gene>
    <name evidence="7" type="ORF">NS331_17230</name>
</gene>
<keyword evidence="4" id="KW-0547">Nucleotide-binding</keyword>
<organism evidence="7 8">
    <name type="scientific">Pseudacidovorax intermedius</name>
    <dbReference type="NCBI Taxonomy" id="433924"/>
    <lineage>
        <taxon>Bacteria</taxon>
        <taxon>Pseudomonadati</taxon>
        <taxon>Pseudomonadota</taxon>
        <taxon>Betaproteobacteria</taxon>
        <taxon>Burkholderiales</taxon>
        <taxon>Comamonadaceae</taxon>
        <taxon>Pseudacidovorax</taxon>
    </lineage>
</organism>
<dbReference type="CDD" id="cd03293">
    <property type="entry name" value="ABC_NrtD_SsuB_transporters"/>
    <property type="match status" value="1"/>
</dbReference>
<keyword evidence="3" id="KW-1003">Cell membrane</keyword>
<dbReference type="InterPro" id="IPR027417">
    <property type="entry name" value="P-loop_NTPase"/>
</dbReference>
<keyword evidence="5" id="KW-0067">ATP-binding</keyword>
<dbReference type="RefSeq" id="WP_058643194.1">
    <property type="nucleotide sequence ID" value="NZ_LDSL01000112.1"/>
</dbReference>
<dbReference type="InterPro" id="IPR050166">
    <property type="entry name" value="ABC_transporter_ATP-bind"/>
</dbReference>
<keyword evidence="8" id="KW-1185">Reference proteome</keyword>
<dbReference type="GO" id="GO:0016887">
    <property type="term" value="F:ATP hydrolysis activity"/>
    <property type="evidence" value="ECO:0007669"/>
    <property type="project" value="InterPro"/>
</dbReference>
<evidence type="ECO:0000259" key="6">
    <source>
        <dbReference type="PROSITE" id="PS50893"/>
    </source>
</evidence>
<dbReference type="OrthoDB" id="8683598at2"/>
<keyword evidence="2" id="KW-0813">Transport</keyword>
<evidence type="ECO:0000256" key="4">
    <source>
        <dbReference type="ARBA" id="ARBA00022741"/>
    </source>
</evidence>
<dbReference type="InterPro" id="IPR003593">
    <property type="entry name" value="AAA+_ATPase"/>
</dbReference>
<sequence length="281" mass="30218">MVAAGRAVVDPAAAARAAGPTAAGAAPLLRFDAVSIRLGGREILSPTSFEVRRGEFVCIVGASGCGKTTLLRTASALVAPTAGRVLRHGVPITQPAREIAFVFQDYGRALLPWRTVEGNVRLALEAAHVPAAEHAARAAEVLAKVGLAAHAQKFPLQLSGGMQQRVQIARCLAQQPELMLMDEPFGALDAMTRQGLQDELARLVRDDGLTVIFVTHDLEEAIYLGDRVVALQANPGPGRPSLARMIDVPIPRPRDQLTTREHPEFVRLRRELFTFIEEGHG</sequence>
<dbReference type="Pfam" id="PF00005">
    <property type="entry name" value="ABC_tran"/>
    <property type="match status" value="1"/>
</dbReference>
<feature type="domain" description="ABC transporter" evidence="6">
    <location>
        <begin position="29"/>
        <end position="258"/>
    </location>
</feature>
<reference evidence="7 8" key="1">
    <citation type="journal article" date="2016" name="Front. Microbiol.">
        <title>Genomic Resource of Rice Seed Associated Bacteria.</title>
        <authorList>
            <person name="Midha S."/>
            <person name="Bansal K."/>
            <person name="Sharma S."/>
            <person name="Kumar N."/>
            <person name="Patil P.P."/>
            <person name="Chaudhry V."/>
            <person name="Patil P.B."/>
        </authorList>
    </citation>
    <scope>NUCLEOTIDE SEQUENCE [LARGE SCALE GENOMIC DNA]</scope>
    <source>
        <strain evidence="7 8">NS331</strain>
    </source>
</reference>
<dbReference type="Proteomes" id="UP000072741">
    <property type="component" value="Unassembled WGS sequence"/>
</dbReference>
<evidence type="ECO:0000256" key="2">
    <source>
        <dbReference type="ARBA" id="ARBA00022448"/>
    </source>
</evidence>
<comment type="similarity">
    <text evidence="1">Belongs to the ABC transporter superfamily.</text>
</comment>